<dbReference type="AlphaFoldDB" id="A0A0R2XCN5"/>
<gene>
    <name evidence="3" type="ORF">ABS32_07435</name>
</gene>
<feature type="domain" description="SecA Wing/Scaffold" evidence="2">
    <location>
        <begin position="8"/>
        <end position="134"/>
    </location>
</feature>
<evidence type="ECO:0000256" key="1">
    <source>
        <dbReference type="SAM" id="MobiDB-lite"/>
    </source>
</evidence>
<feature type="region of interest" description="Disordered" evidence="1">
    <location>
        <begin position="153"/>
        <end position="172"/>
    </location>
</feature>
<evidence type="ECO:0000259" key="2">
    <source>
        <dbReference type="Pfam" id="PF07516"/>
    </source>
</evidence>
<proteinExistence type="predicted"/>
<dbReference type="Pfam" id="PF07516">
    <property type="entry name" value="SecA_SW"/>
    <property type="match status" value="1"/>
</dbReference>
<dbReference type="Gene3D" id="3.10.450.50">
    <property type="match status" value="1"/>
</dbReference>
<dbReference type="InterPro" id="IPR000185">
    <property type="entry name" value="SecA"/>
</dbReference>
<dbReference type="GO" id="GO:0043952">
    <property type="term" value="P:protein transport by the Sec complex"/>
    <property type="evidence" value="ECO:0007669"/>
    <property type="project" value="TreeGrafter"/>
</dbReference>
<dbReference type="Gene3D" id="1.10.3060.10">
    <property type="entry name" value="Helical scaffold and wing domains of SecA"/>
    <property type="match status" value="1"/>
</dbReference>
<evidence type="ECO:0000313" key="3">
    <source>
        <dbReference type="EMBL" id="KRP31262.1"/>
    </source>
</evidence>
<dbReference type="GO" id="GO:0031522">
    <property type="term" value="C:cell envelope Sec protein transport complex"/>
    <property type="evidence" value="ECO:0007669"/>
    <property type="project" value="TreeGrafter"/>
</dbReference>
<dbReference type="GO" id="GO:0005829">
    <property type="term" value="C:cytosol"/>
    <property type="evidence" value="ECO:0007669"/>
    <property type="project" value="TreeGrafter"/>
</dbReference>
<reference evidence="3 4" key="1">
    <citation type="submission" date="2015-10" db="EMBL/GenBank/DDBJ databases">
        <title>Metagenome-Assembled Genomes uncover a global brackish microbiome.</title>
        <authorList>
            <person name="Hugerth L.W."/>
            <person name="Larsson J."/>
            <person name="Alneberg J."/>
            <person name="Lindh M.V."/>
            <person name="Legrand C."/>
            <person name="Pinhassi J."/>
            <person name="Andersson A.F."/>
        </authorList>
    </citation>
    <scope>NUCLEOTIDE SEQUENCE [LARGE SCALE GENOMIC DNA]</scope>
    <source>
        <strain evidence="3">BACL9 MAG-120820-bin42</strain>
    </source>
</reference>
<dbReference type="InterPro" id="IPR011116">
    <property type="entry name" value="SecA_Wing/Scaffold"/>
</dbReference>
<dbReference type="Proteomes" id="UP000051557">
    <property type="component" value="Unassembled WGS sequence"/>
</dbReference>
<comment type="caution">
    <text evidence="3">The sequence shown here is derived from an EMBL/GenBank/DDBJ whole genome shotgun (WGS) entry which is preliminary data.</text>
</comment>
<dbReference type="PANTHER" id="PTHR30612">
    <property type="entry name" value="SECA INNER MEMBRANE COMPONENT OF SEC PROTEIN SECRETION SYSTEM"/>
    <property type="match status" value="1"/>
</dbReference>
<feature type="compositionally biased region" description="Polar residues" evidence="1">
    <location>
        <begin position="163"/>
        <end position="172"/>
    </location>
</feature>
<name>A0A0R2XCN5_9BACT</name>
<dbReference type="PANTHER" id="PTHR30612:SF0">
    <property type="entry name" value="CHLOROPLAST PROTEIN-TRANSPORTING ATPASE"/>
    <property type="match status" value="1"/>
</dbReference>
<dbReference type="GO" id="GO:0017038">
    <property type="term" value="P:protein import"/>
    <property type="evidence" value="ECO:0007669"/>
    <property type="project" value="InterPro"/>
</dbReference>
<dbReference type="GO" id="GO:0005524">
    <property type="term" value="F:ATP binding"/>
    <property type="evidence" value="ECO:0007669"/>
    <property type="project" value="InterPro"/>
</dbReference>
<sequence length="227" mass="24956">MESRAGTDPVDLDGLVHWANSAMPVGLQKEDFQKAGGKEEWAKLLKAKVREAYEVKVKFENPEAVKALERFVVLGAIDRLWQEHLYAMDGLRTSINLRAYGQKDPLIEYKNEAYGMFGELMGRIKEEVVHNLFRSASSLSAFESFLSALPQRAGRGELPMEAPTQSTEGSMSMQAQGGSTMVEEALAPMRRQGPKLGRNDPCPLDPSKKFKNCCGATGAKGCLKVSA</sequence>
<dbReference type="SUPFAM" id="SSF81886">
    <property type="entry name" value="Helical scaffold and wing domains of SecA"/>
    <property type="match status" value="1"/>
</dbReference>
<accession>A0A0R2XCN5</accession>
<protein>
    <recommendedName>
        <fullName evidence="2">SecA Wing/Scaffold domain-containing protein</fullName>
    </recommendedName>
</protein>
<evidence type="ECO:0000313" key="4">
    <source>
        <dbReference type="Proteomes" id="UP000051557"/>
    </source>
</evidence>
<organism evidence="3 4">
    <name type="scientific">Verrucomicrobia subdivision 6 bacterium BACL9 MAG-120820-bin42</name>
    <dbReference type="NCBI Taxonomy" id="1655634"/>
    <lineage>
        <taxon>Bacteria</taxon>
        <taxon>Pseudomonadati</taxon>
        <taxon>Verrucomicrobiota</taxon>
        <taxon>Verrucomicrobiia</taxon>
        <taxon>Verrucomicrobiales</taxon>
        <taxon>Verrucomicrobia subdivision 6</taxon>
    </lineage>
</organism>
<dbReference type="InterPro" id="IPR036266">
    <property type="entry name" value="SecA_Wing/Scaffold_sf"/>
</dbReference>
<dbReference type="GO" id="GO:0006886">
    <property type="term" value="P:intracellular protein transport"/>
    <property type="evidence" value="ECO:0007669"/>
    <property type="project" value="InterPro"/>
</dbReference>
<dbReference type="GO" id="GO:0006605">
    <property type="term" value="P:protein targeting"/>
    <property type="evidence" value="ECO:0007669"/>
    <property type="project" value="InterPro"/>
</dbReference>
<dbReference type="EMBL" id="LIDM01000360">
    <property type="protein sequence ID" value="KRP31262.1"/>
    <property type="molecule type" value="Genomic_DNA"/>
</dbReference>
<dbReference type="GO" id="GO:0005886">
    <property type="term" value="C:plasma membrane"/>
    <property type="evidence" value="ECO:0007669"/>
    <property type="project" value="TreeGrafter"/>
</dbReference>